<evidence type="ECO:0000256" key="1">
    <source>
        <dbReference type="ARBA" id="ARBA00001947"/>
    </source>
</evidence>
<dbReference type="Gene3D" id="3.30.2010.10">
    <property type="entry name" value="Metalloproteases ('zincins'), catalytic domain"/>
    <property type="match status" value="1"/>
</dbReference>
<dbReference type="PANTHER" id="PTHR43221">
    <property type="entry name" value="PROTEASE HTPX"/>
    <property type="match status" value="1"/>
</dbReference>
<evidence type="ECO:0000256" key="4">
    <source>
        <dbReference type="ARBA" id="ARBA00022670"/>
    </source>
</evidence>
<protein>
    <recommendedName>
        <fullName evidence="13">Peptidase M48 domain-containing protein</fullName>
    </recommendedName>
</protein>
<dbReference type="AlphaFoldDB" id="A0A2G1VWY7"/>
<dbReference type="CDD" id="cd07328">
    <property type="entry name" value="M48_Ste24p_like"/>
    <property type="match status" value="1"/>
</dbReference>
<dbReference type="Pfam" id="PF01435">
    <property type="entry name" value="Peptidase_M48"/>
    <property type="match status" value="1"/>
</dbReference>
<evidence type="ECO:0000256" key="11">
    <source>
        <dbReference type="ARBA" id="ARBA00023136"/>
    </source>
</evidence>
<feature type="domain" description="Peptidase M48" evidence="13">
    <location>
        <begin position="111"/>
        <end position="372"/>
    </location>
</feature>
<feature type="transmembrane region" description="Helical" evidence="12">
    <location>
        <begin position="69"/>
        <end position="91"/>
    </location>
</feature>
<evidence type="ECO:0000256" key="12">
    <source>
        <dbReference type="SAM" id="Phobius"/>
    </source>
</evidence>
<gene>
    <name evidence="14" type="ORF">CJ305_01550</name>
</gene>
<keyword evidence="11 12" id="KW-0472">Membrane</keyword>
<keyword evidence="5 12" id="KW-0812">Transmembrane</keyword>
<evidence type="ECO:0000256" key="3">
    <source>
        <dbReference type="ARBA" id="ARBA00022475"/>
    </source>
</evidence>
<comment type="caution">
    <text evidence="14">The sequence shown here is derived from an EMBL/GenBank/DDBJ whole genome shotgun (WGS) entry which is preliminary data.</text>
</comment>
<keyword evidence="3" id="KW-1003">Cell membrane</keyword>
<dbReference type="InterPro" id="IPR001915">
    <property type="entry name" value="Peptidase_M48"/>
</dbReference>
<keyword evidence="4" id="KW-0645">Protease</keyword>
<keyword evidence="8" id="KW-0862">Zinc</keyword>
<comment type="subcellular location">
    <subcellularLocation>
        <location evidence="2">Cell membrane</location>
        <topology evidence="2">Multi-pass membrane protein</topology>
    </subcellularLocation>
</comment>
<feature type="transmembrane region" description="Helical" evidence="12">
    <location>
        <begin position="28"/>
        <end position="57"/>
    </location>
</feature>
<dbReference type="RefSeq" id="WP_099644478.1">
    <property type="nucleotide sequence ID" value="NZ_KZ319287.1"/>
</dbReference>
<dbReference type="Proteomes" id="UP000229433">
    <property type="component" value="Unassembled WGS sequence"/>
</dbReference>
<dbReference type="GO" id="GO:0005886">
    <property type="term" value="C:plasma membrane"/>
    <property type="evidence" value="ECO:0007669"/>
    <property type="project" value="UniProtKB-SubCell"/>
</dbReference>
<dbReference type="InterPro" id="IPR050083">
    <property type="entry name" value="HtpX_protease"/>
</dbReference>
<comment type="cofactor">
    <cofactor evidence="1">
        <name>Zn(2+)</name>
        <dbReference type="ChEBI" id="CHEBI:29105"/>
    </cofactor>
</comment>
<organism evidence="14 15">
    <name type="scientific">Leeuwenhoekiella nanhaiensis</name>
    <dbReference type="NCBI Taxonomy" id="1655491"/>
    <lineage>
        <taxon>Bacteria</taxon>
        <taxon>Pseudomonadati</taxon>
        <taxon>Bacteroidota</taxon>
        <taxon>Flavobacteriia</taxon>
        <taxon>Flavobacteriales</taxon>
        <taxon>Flavobacteriaceae</taxon>
        <taxon>Leeuwenhoekiella</taxon>
    </lineage>
</organism>
<evidence type="ECO:0000256" key="8">
    <source>
        <dbReference type="ARBA" id="ARBA00022833"/>
    </source>
</evidence>
<reference evidence="14 15" key="1">
    <citation type="submission" date="2017-08" db="EMBL/GenBank/DDBJ databases">
        <title>The whole genome shortgun sequences of strain Leeuwenhoekiella nanhaiensis G18 from the South China Sea.</title>
        <authorList>
            <person name="Liu Q."/>
        </authorList>
    </citation>
    <scope>NUCLEOTIDE SEQUENCE [LARGE SCALE GENOMIC DNA]</scope>
    <source>
        <strain evidence="14 15">G18</strain>
    </source>
</reference>
<evidence type="ECO:0000313" key="14">
    <source>
        <dbReference type="EMBL" id="PHQ30939.1"/>
    </source>
</evidence>
<keyword evidence="6" id="KW-0479">Metal-binding</keyword>
<dbReference type="GO" id="GO:0006508">
    <property type="term" value="P:proteolysis"/>
    <property type="evidence" value="ECO:0007669"/>
    <property type="project" value="UniProtKB-KW"/>
</dbReference>
<evidence type="ECO:0000256" key="9">
    <source>
        <dbReference type="ARBA" id="ARBA00022989"/>
    </source>
</evidence>
<name>A0A2G1VWY7_9FLAO</name>
<keyword evidence="9 12" id="KW-1133">Transmembrane helix</keyword>
<keyword evidence="7" id="KW-0378">Hydrolase</keyword>
<dbReference type="GO" id="GO:0046872">
    <property type="term" value="F:metal ion binding"/>
    <property type="evidence" value="ECO:0007669"/>
    <property type="project" value="UniProtKB-KW"/>
</dbReference>
<proteinExistence type="predicted"/>
<sequence>MSSLLYPASPTSIPDKLTSLASSYKYRAALAVLGIFLFFLLYAALVAFLGYSIYYAFTYEITNYNKWTILLKIGSIAASIMLFLFTLKFILKLKNPKPSNRIKLKKEEHPDLWNFINAICEETGAPKPKNIYVDPDVNAYVRYTNIWLSLILPVKKELTIGLGLLDCLNLSEFKAVTAHEFGHFAQKSMKIGSYINSANTIIHDMIFDRDKWDDLLDKWRGTDIRLSFAAWAITPVIWLIRQLLRLFYQFLNVMYSSLSREMEFNADKVAVKASGSDPIVSALWKLDDGSNAWNNTVNYAYVASQKGIAVNNLYEHSSHATQEILSKLQEKFNALPVHPEGGKRFFDDADHAVVGMYASHPSNQSREENAKKPYVPCDYDERSPWLLFGNYTGLQEQMTRVIYKEYLKAEVNEPVSFNAFQEFIKEESSGTELLEAYHHTFQDRYLHIPDLRNIEAIKEKGIQDPLYFKNLRDEVKELMKPVKELNQLLVQIVKIAQGESKEKSVTYKGETYSKKKMESIYQTVLEDRNLLLNTSFATWDKKFCYAYLNIALELDAYDQLYKHYKQHEAISTIYKDFADSKTGILNALQDLQAKGSATEDDVRELSTTIKNTASGLELKLSRLDEIDFVKLPNIGTNQELKEAIIKPGELAVKPGNIFETGHFQVILNTIDKILTNLQRIDQKSMASLLQKQQTLEERWKNTLD</sequence>
<dbReference type="GO" id="GO:0004222">
    <property type="term" value="F:metalloendopeptidase activity"/>
    <property type="evidence" value="ECO:0007669"/>
    <property type="project" value="InterPro"/>
</dbReference>
<accession>A0A2G1VWY7</accession>
<keyword evidence="10" id="KW-0482">Metalloprotease</keyword>
<dbReference type="PANTHER" id="PTHR43221:SF1">
    <property type="entry name" value="PROTEASE HTPX"/>
    <property type="match status" value="1"/>
</dbReference>
<evidence type="ECO:0000313" key="15">
    <source>
        <dbReference type="Proteomes" id="UP000229433"/>
    </source>
</evidence>
<evidence type="ECO:0000256" key="5">
    <source>
        <dbReference type="ARBA" id="ARBA00022692"/>
    </source>
</evidence>
<keyword evidence="15" id="KW-1185">Reference proteome</keyword>
<evidence type="ECO:0000256" key="2">
    <source>
        <dbReference type="ARBA" id="ARBA00004651"/>
    </source>
</evidence>
<dbReference type="OrthoDB" id="9789270at2"/>
<evidence type="ECO:0000259" key="13">
    <source>
        <dbReference type="Pfam" id="PF01435"/>
    </source>
</evidence>
<evidence type="ECO:0000256" key="7">
    <source>
        <dbReference type="ARBA" id="ARBA00022801"/>
    </source>
</evidence>
<dbReference type="EMBL" id="NQXA01000001">
    <property type="protein sequence ID" value="PHQ30939.1"/>
    <property type="molecule type" value="Genomic_DNA"/>
</dbReference>
<evidence type="ECO:0000256" key="6">
    <source>
        <dbReference type="ARBA" id="ARBA00022723"/>
    </source>
</evidence>
<evidence type="ECO:0000256" key="10">
    <source>
        <dbReference type="ARBA" id="ARBA00023049"/>
    </source>
</evidence>